<protein>
    <submittedName>
        <fullName evidence="1">Peptidase U49</fullName>
    </submittedName>
</protein>
<gene>
    <name evidence="1" type="ORF">SAMN05192574_102366</name>
</gene>
<dbReference type="EMBL" id="FOCL01000002">
    <property type="protein sequence ID" value="SEN07232.1"/>
    <property type="molecule type" value="Genomic_DNA"/>
</dbReference>
<evidence type="ECO:0000313" key="2">
    <source>
        <dbReference type="Proteomes" id="UP000198942"/>
    </source>
</evidence>
<proteinExistence type="predicted"/>
<dbReference type="RefSeq" id="WP_167667833.1">
    <property type="nucleotide sequence ID" value="NZ_FOCL01000002.1"/>
</dbReference>
<reference evidence="2" key="1">
    <citation type="submission" date="2016-10" db="EMBL/GenBank/DDBJ databases">
        <authorList>
            <person name="Varghese N."/>
            <person name="Submissions S."/>
        </authorList>
    </citation>
    <scope>NUCLEOTIDE SEQUENCE [LARGE SCALE GENOMIC DNA]</scope>
    <source>
        <strain evidence="2">Gh-48</strain>
    </source>
</reference>
<sequence length="313" mass="35629">MEKEWFNPVSLLKPDLQRLMGHITDGLSPVIQKAILTSKIRIISDDIPGRLIPPVANLITKEIILQDVYLSFLWCCSYATVAFNNMYYEKAMQDRDIVTFSDRNELSKVNLTLFWARSLTEKATHWPDEAARPDRPDQWTDAATNLFQACVAYILFHEIGHLLLHTCLVDVLVPGSKLSKNNVKRVHDAEKEADEFALLRLIANSTLDDVLLIKYLGAALAHLSNFYLLREADTRGDAKHPDLDSRLRSVIKHVKLNREADQIQFQAHLSVGLQLFLQLSGKRVVPENPADTKFADFGSLEKYLFALITQFKN</sequence>
<dbReference type="Pfam" id="PF10463">
    <property type="entry name" value="Peptidase_U49"/>
    <property type="match status" value="1"/>
</dbReference>
<keyword evidence="2" id="KW-1185">Reference proteome</keyword>
<organism evidence="1 2">
    <name type="scientific">Mucilaginibacter gossypiicola</name>
    <dbReference type="NCBI Taxonomy" id="551995"/>
    <lineage>
        <taxon>Bacteria</taxon>
        <taxon>Pseudomonadati</taxon>
        <taxon>Bacteroidota</taxon>
        <taxon>Sphingobacteriia</taxon>
        <taxon>Sphingobacteriales</taxon>
        <taxon>Sphingobacteriaceae</taxon>
        <taxon>Mucilaginibacter</taxon>
    </lineage>
</organism>
<dbReference type="AlphaFoldDB" id="A0A1H8DIR5"/>
<accession>A0A1H8DIR5</accession>
<dbReference type="STRING" id="551995.SAMN05192574_102366"/>
<dbReference type="Proteomes" id="UP000198942">
    <property type="component" value="Unassembled WGS sequence"/>
</dbReference>
<evidence type="ECO:0000313" key="1">
    <source>
        <dbReference type="EMBL" id="SEN07232.1"/>
    </source>
</evidence>
<name>A0A1H8DIR5_9SPHI</name>
<dbReference type="InterPro" id="IPR019504">
    <property type="entry name" value="Peptidase_U49_Lit_pept"/>
</dbReference>